<dbReference type="EMBL" id="SWFS01000123">
    <property type="protein sequence ID" value="KAA8916076.1"/>
    <property type="molecule type" value="Genomic_DNA"/>
</dbReference>
<evidence type="ECO:0000313" key="6">
    <source>
        <dbReference type="EMBL" id="KAA8916076.1"/>
    </source>
</evidence>
<keyword evidence="7" id="KW-1185">Reference proteome</keyword>
<dbReference type="VEuPathDB" id="FungiDB:TRICI_001727"/>
<evidence type="ECO:0000256" key="4">
    <source>
        <dbReference type="SAM" id="MobiDB-lite"/>
    </source>
</evidence>
<evidence type="ECO:0000313" key="7">
    <source>
        <dbReference type="Proteomes" id="UP000761534"/>
    </source>
</evidence>
<feature type="region of interest" description="Disordered" evidence="4">
    <location>
        <begin position="137"/>
        <end position="156"/>
    </location>
</feature>
<dbReference type="InterPro" id="IPR008978">
    <property type="entry name" value="HSP20-like_chaperone"/>
</dbReference>
<dbReference type="InterPro" id="IPR002068">
    <property type="entry name" value="A-crystallin/Hsp20_dom"/>
</dbReference>
<accession>A0A642V9W4</accession>
<dbReference type="CDD" id="cd06464">
    <property type="entry name" value="ACD_sHsps-like"/>
    <property type="match status" value="1"/>
</dbReference>
<dbReference type="Pfam" id="PF00011">
    <property type="entry name" value="HSP20"/>
    <property type="match status" value="1"/>
</dbReference>
<evidence type="ECO:0000256" key="2">
    <source>
        <dbReference type="PROSITE-ProRule" id="PRU00285"/>
    </source>
</evidence>
<proteinExistence type="inferred from homology"/>
<dbReference type="InterPro" id="IPR031107">
    <property type="entry name" value="Small_HSP"/>
</dbReference>
<keyword evidence="1" id="KW-0346">Stress response</keyword>
<feature type="domain" description="SHSP" evidence="5">
    <location>
        <begin position="23"/>
        <end position="148"/>
    </location>
</feature>
<dbReference type="Gene3D" id="2.60.40.790">
    <property type="match status" value="1"/>
</dbReference>
<gene>
    <name evidence="6" type="ORF">TRICI_001727</name>
</gene>
<name>A0A642V9W4_9ASCO</name>
<evidence type="ECO:0000256" key="1">
    <source>
        <dbReference type="ARBA" id="ARBA00023016"/>
    </source>
</evidence>
<organism evidence="6 7">
    <name type="scientific">Trichomonascus ciferrii</name>
    <dbReference type="NCBI Taxonomy" id="44093"/>
    <lineage>
        <taxon>Eukaryota</taxon>
        <taxon>Fungi</taxon>
        <taxon>Dikarya</taxon>
        <taxon>Ascomycota</taxon>
        <taxon>Saccharomycotina</taxon>
        <taxon>Dipodascomycetes</taxon>
        <taxon>Dipodascales</taxon>
        <taxon>Trichomonascaceae</taxon>
        <taxon>Trichomonascus</taxon>
        <taxon>Trichomonascus ciferrii complex</taxon>
    </lineage>
</organism>
<dbReference type="Proteomes" id="UP000761534">
    <property type="component" value="Unassembled WGS sequence"/>
</dbReference>
<dbReference type="SUPFAM" id="SSF49764">
    <property type="entry name" value="HSP20-like chaperones"/>
    <property type="match status" value="1"/>
</dbReference>
<reference evidence="6" key="1">
    <citation type="journal article" date="2019" name="G3 (Bethesda)">
        <title>Genome Assemblies of Two Rare Opportunistic Yeast Pathogens: Diutina rugosa (syn. Candida rugosa) and Trichomonascus ciferrii (syn. Candida ciferrii).</title>
        <authorList>
            <person name="Mixao V."/>
            <person name="Saus E."/>
            <person name="Hansen A.P."/>
            <person name="Lass-Florl C."/>
            <person name="Gabaldon T."/>
        </authorList>
    </citation>
    <scope>NUCLEOTIDE SEQUENCE</scope>
    <source>
        <strain evidence="6">CBS 4856</strain>
    </source>
</reference>
<dbReference type="AlphaFoldDB" id="A0A642V9W4"/>
<protein>
    <recommendedName>
        <fullName evidence="5">SHSP domain-containing protein</fullName>
    </recommendedName>
</protein>
<dbReference type="PANTHER" id="PTHR11527">
    <property type="entry name" value="HEAT-SHOCK PROTEIN 20 FAMILY MEMBER"/>
    <property type="match status" value="1"/>
</dbReference>
<comment type="similarity">
    <text evidence="2 3">Belongs to the small heat shock protein (HSP20) family.</text>
</comment>
<dbReference type="PROSITE" id="PS01031">
    <property type="entry name" value="SHSP"/>
    <property type="match status" value="1"/>
</dbReference>
<sequence>MYNPLNQFYEFFDDSGPSVASKSYRKRRVPAVDLYEKKDFFEVAVSVPGINTDSIEVDYDATKHLLTISGQVGDLKSNKHSEEGVEGEEKNVRWRERWQGRFTRAISVPHGIQEDAVSARLNNGVLTVILPKVDKSQKRSRRIDVDFSGNNPKSKL</sequence>
<comment type="caution">
    <text evidence="6">The sequence shown here is derived from an EMBL/GenBank/DDBJ whole genome shotgun (WGS) entry which is preliminary data.</text>
</comment>
<dbReference type="OrthoDB" id="5511210at2759"/>
<evidence type="ECO:0000259" key="5">
    <source>
        <dbReference type="PROSITE" id="PS01031"/>
    </source>
</evidence>
<evidence type="ECO:0000256" key="3">
    <source>
        <dbReference type="RuleBase" id="RU003616"/>
    </source>
</evidence>